<evidence type="ECO:0000313" key="4">
    <source>
        <dbReference type="Proteomes" id="UP000028864"/>
    </source>
</evidence>
<reference evidence="3" key="1">
    <citation type="submission" date="2014-05" db="EMBL/GenBank/DDBJ databases">
        <authorList>
            <person name="Urmite Genomes"/>
        </authorList>
    </citation>
    <scope>NUCLEOTIDE SEQUENCE</scope>
    <source>
        <strain evidence="3">DSM 44074</strain>
    </source>
</reference>
<keyword evidence="2" id="KW-0812">Transmembrane</keyword>
<gene>
    <name evidence="3" type="ORF">BN1047_05193</name>
</gene>
<organism evidence="3 4">
    <name type="scientific">Mycolicibacterium neoaurum</name>
    <name type="common">Mycobacterium neoaurum</name>
    <dbReference type="NCBI Taxonomy" id="1795"/>
    <lineage>
        <taxon>Bacteria</taxon>
        <taxon>Bacillati</taxon>
        <taxon>Actinomycetota</taxon>
        <taxon>Actinomycetes</taxon>
        <taxon>Mycobacteriales</taxon>
        <taxon>Mycobacteriaceae</taxon>
        <taxon>Mycolicibacterium</taxon>
    </lineage>
</organism>
<evidence type="ECO:0000256" key="2">
    <source>
        <dbReference type="SAM" id="Phobius"/>
    </source>
</evidence>
<dbReference type="AlphaFoldDB" id="A0AAV2WU24"/>
<dbReference type="EMBL" id="LK021343">
    <property type="protein sequence ID" value="CDQ47273.1"/>
    <property type="molecule type" value="Genomic_DNA"/>
</dbReference>
<evidence type="ECO:0008006" key="5">
    <source>
        <dbReference type="Google" id="ProtNLM"/>
    </source>
</evidence>
<evidence type="ECO:0000256" key="1">
    <source>
        <dbReference type="SAM" id="MobiDB-lite"/>
    </source>
</evidence>
<feature type="region of interest" description="Disordered" evidence="1">
    <location>
        <begin position="30"/>
        <end position="54"/>
    </location>
</feature>
<name>A0AAV2WU24_MYCNE</name>
<keyword evidence="2" id="KW-1133">Transmembrane helix</keyword>
<evidence type="ECO:0000313" key="3">
    <source>
        <dbReference type="EMBL" id="CDQ47273.1"/>
    </source>
</evidence>
<proteinExistence type="predicted"/>
<dbReference type="Proteomes" id="UP000028864">
    <property type="component" value="Unassembled WGS sequence"/>
</dbReference>
<reference evidence="3" key="2">
    <citation type="submission" date="2015-09" db="EMBL/GenBank/DDBJ databases">
        <title>Draft genome sequence of Mycobacterium neoaurum DSM 44074.</title>
        <authorList>
            <person name="Croce O."/>
            <person name="Robert C."/>
            <person name="Raoult D."/>
            <person name="Drancourt M."/>
        </authorList>
    </citation>
    <scope>NUCLEOTIDE SEQUENCE</scope>
    <source>
        <strain evidence="3">DSM 44074</strain>
    </source>
</reference>
<keyword evidence="2" id="KW-0472">Membrane</keyword>
<feature type="transmembrane region" description="Helical" evidence="2">
    <location>
        <begin position="6"/>
        <end position="22"/>
    </location>
</feature>
<dbReference type="RefSeq" id="WP_213448740.1">
    <property type="nucleotide sequence ID" value="NZ_CP074376.1"/>
</dbReference>
<sequence length="67" mass="7285">MTDLGAFVYITFFGVAALWLYLSGRGPVRGSDAAEDQFQRPEDSNSASFAADVEESNPWLLSHSASK</sequence>
<accession>A0AAV2WU24</accession>
<protein>
    <recommendedName>
        <fullName evidence="5">CcoQ/FixQ family Cbb3-type cytochrome c oxidase assembly chaperone</fullName>
    </recommendedName>
</protein>